<dbReference type="InterPro" id="IPR015424">
    <property type="entry name" value="PyrdxlP-dep_Trfase"/>
</dbReference>
<dbReference type="InterPro" id="IPR004839">
    <property type="entry name" value="Aminotransferase_I/II_large"/>
</dbReference>
<name>A0A6J6SKW3_9ZZZZ</name>
<dbReference type="AlphaFoldDB" id="A0A6J6SKW3"/>
<evidence type="ECO:0000313" key="7">
    <source>
        <dbReference type="EMBL" id="CAB4364637.1"/>
    </source>
</evidence>
<gene>
    <name evidence="8" type="ORF">UFOPK2656_02506</name>
    <name evidence="9" type="ORF">UFOPK3099_00409</name>
    <name evidence="10" type="ORF">UFOPK3267_02213</name>
    <name evidence="11" type="ORF">UFOPK3651_02257</name>
    <name evidence="12" type="ORF">UFOPK3931_01014</name>
    <name evidence="7" type="ORF">UFOPK4189_02395</name>
</gene>
<dbReference type="GO" id="GO:0047804">
    <property type="term" value="F:cysteine-S-conjugate beta-lyase activity"/>
    <property type="evidence" value="ECO:0007669"/>
    <property type="project" value="UniProtKB-EC"/>
</dbReference>
<dbReference type="Gene3D" id="3.90.1150.10">
    <property type="entry name" value="Aspartate Aminotransferase, domain 1"/>
    <property type="match status" value="1"/>
</dbReference>
<dbReference type="Gene3D" id="3.40.640.10">
    <property type="entry name" value="Type I PLP-dependent aspartate aminotransferase-like (Major domain)"/>
    <property type="match status" value="1"/>
</dbReference>
<evidence type="ECO:0000259" key="6">
    <source>
        <dbReference type="Pfam" id="PF00155"/>
    </source>
</evidence>
<dbReference type="CDD" id="cd00609">
    <property type="entry name" value="AAT_like"/>
    <property type="match status" value="1"/>
</dbReference>
<protein>
    <recommendedName>
        <fullName evidence="2">cysteine-S-conjugate beta-lyase</fullName>
        <ecNumber evidence="2">4.4.1.13</ecNumber>
    </recommendedName>
</protein>
<dbReference type="EMBL" id="CAFBOL010000019">
    <property type="protein sequence ID" value="CAB4984284.1"/>
    <property type="molecule type" value="Genomic_DNA"/>
</dbReference>
<sequence length="387" mass="42212">MSSDPYGLESISIQWLRAKPGQKWARYPGDVSAWVADMDFPPPPVVLTALRNTTGSGDFGYPDWRRSAGGSPAEQAFIARCARRYGWQIGLGELMELNDVVQGIQIVLHTSTAPGDRIVVHTPIYPPFLSSVEDSGREVVRVPAQPSTASPSGWTFDHGALDAELTARPATALLLCHPHNPTGHVFSEVELRELAALAERHDLLIISDEIHADLTYAPLQHQPMALFAPERTVSIHAASKAFNLAGLRYAVAHFGSADALRRVKALPGHLWGAPNLHGVAATTAAWNDGDEWLAAVLVHLDRQRQLLADLLREAFPTIGYHMPAATYLAWLDCRALGWGDDPSRVFAERGVRLSEGPNFGVEGRGFTRLNFATSSTILRDIVTRMAG</sequence>
<evidence type="ECO:0000256" key="2">
    <source>
        <dbReference type="ARBA" id="ARBA00012224"/>
    </source>
</evidence>
<dbReference type="EMBL" id="CAESGF010000016">
    <property type="protein sequence ID" value="CAB4364637.1"/>
    <property type="molecule type" value="Genomic_DNA"/>
</dbReference>
<dbReference type="PANTHER" id="PTHR43525">
    <property type="entry name" value="PROTEIN MALY"/>
    <property type="match status" value="1"/>
</dbReference>
<reference evidence="8" key="1">
    <citation type="submission" date="2020-05" db="EMBL/GenBank/DDBJ databases">
        <authorList>
            <person name="Chiriac C."/>
            <person name="Salcher M."/>
            <person name="Ghai R."/>
            <person name="Kavagutti S V."/>
        </authorList>
    </citation>
    <scope>NUCLEOTIDE SEQUENCE</scope>
</reference>
<dbReference type="InterPro" id="IPR015421">
    <property type="entry name" value="PyrdxlP-dep_Trfase_major"/>
</dbReference>
<dbReference type="EMBL" id="CAFBMT010000013">
    <property type="protein sequence ID" value="CAB4942144.1"/>
    <property type="molecule type" value="Genomic_DNA"/>
</dbReference>
<feature type="domain" description="Aminotransferase class I/classII large" evidence="6">
    <location>
        <begin position="39"/>
        <end position="375"/>
    </location>
</feature>
<comment type="cofactor">
    <cofactor evidence="1">
        <name>pyridoxal 5'-phosphate</name>
        <dbReference type="ChEBI" id="CHEBI:597326"/>
    </cofactor>
</comment>
<dbReference type="PANTHER" id="PTHR43525:SF2">
    <property type="entry name" value="CYSTATHIONINE BETA-LYASE-RELATED"/>
    <property type="match status" value="1"/>
</dbReference>
<accession>A0A6J6SKW3</accession>
<evidence type="ECO:0000313" key="10">
    <source>
        <dbReference type="EMBL" id="CAB4852665.1"/>
    </source>
</evidence>
<keyword evidence="4" id="KW-0456">Lyase</keyword>
<dbReference type="EMBL" id="CAEZYF010000018">
    <property type="protein sequence ID" value="CAB4735494.1"/>
    <property type="molecule type" value="Genomic_DNA"/>
</dbReference>
<dbReference type="GO" id="GO:0030170">
    <property type="term" value="F:pyridoxal phosphate binding"/>
    <property type="evidence" value="ECO:0007669"/>
    <property type="project" value="InterPro"/>
</dbReference>
<evidence type="ECO:0000313" key="12">
    <source>
        <dbReference type="EMBL" id="CAB4984284.1"/>
    </source>
</evidence>
<evidence type="ECO:0000256" key="5">
    <source>
        <dbReference type="ARBA" id="ARBA00037974"/>
    </source>
</evidence>
<evidence type="ECO:0000313" key="9">
    <source>
        <dbReference type="EMBL" id="CAB4805876.1"/>
    </source>
</evidence>
<evidence type="ECO:0000313" key="8">
    <source>
        <dbReference type="EMBL" id="CAB4735494.1"/>
    </source>
</evidence>
<dbReference type="EC" id="4.4.1.13" evidence="2"/>
<dbReference type="SUPFAM" id="SSF53383">
    <property type="entry name" value="PLP-dependent transferases"/>
    <property type="match status" value="1"/>
</dbReference>
<evidence type="ECO:0000256" key="4">
    <source>
        <dbReference type="ARBA" id="ARBA00023239"/>
    </source>
</evidence>
<dbReference type="EMBL" id="CAFBIY010000145">
    <property type="protein sequence ID" value="CAB4852665.1"/>
    <property type="molecule type" value="Genomic_DNA"/>
</dbReference>
<comment type="similarity">
    <text evidence="5">Belongs to the class-II pyridoxal-phosphate-dependent aminotransferase family. MalY/PatB cystathionine beta-lyase subfamily.</text>
</comment>
<evidence type="ECO:0000256" key="1">
    <source>
        <dbReference type="ARBA" id="ARBA00001933"/>
    </source>
</evidence>
<proteinExistence type="inferred from homology"/>
<dbReference type="EMBL" id="CAFAAV010000019">
    <property type="protein sequence ID" value="CAB4805876.1"/>
    <property type="molecule type" value="Genomic_DNA"/>
</dbReference>
<evidence type="ECO:0000256" key="3">
    <source>
        <dbReference type="ARBA" id="ARBA00022898"/>
    </source>
</evidence>
<dbReference type="InterPro" id="IPR015422">
    <property type="entry name" value="PyrdxlP-dep_Trfase_small"/>
</dbReference>
<organism evidence="8">
    <name type="scientific">freshwater metagenome</name>
    <dbReference type="NCBI Taxonomy" id="449393"/>
    <lineage>
        <taxon>unclassified sequences</taxon>
        <taxon>metagenomes</taxon>
        <taxon>ecological metagenomes</taxon>
    </lineage>
</organism>
<evidence type="ECO:0000313" key="11">
    <source>
        <dbReference type="EMBL" id="CAB4942144.1"/>
    </source>
</evidence>
<dbReference type="Pfam" id="PF00155">
    <property type="entry name" value="Aminotran_1_2"/>
    <property type="match status" value="1"/>
</dbReference>
<keyword evidence="3" id="KW-0663">Pyridoxal phosphate</keyword>
<dbReference type="InterPro" id="IPR051798">
    <property type="entry name" value="Class-II_PLP-Dep_Aminotrans"/>
</dbReference>